<dbReference type="InterPro" id="IPR001989">
    <property type="entry name" value="Radical_activat_CS"/>
</dbReference>
<dbReference type="PANTHER" id="PTHR30352">
    <property type="entry name" value="PYRUVATE FORMATE-LYASE-ACTIVATING ENZYME"/>
    <property type="match status" value="1"/>
</dbReference>
<name>A0A330LP16_9GAMM</name>
<dbReference type="SUPFAM" id="SSF54862">
    <property type="entry name" value="4Fe-4S ferredoxins"/>
    <property type="match status" value="1"/>
</dbReference>
<dbReference type="NCBIfam" id="TIGR02494">
    <property type="entry name" value="PFLE_PFLC"/>
    <property type="match status" value="1"/>
</dbReference>
<dbReference type="SUPFAM" id="SSF102114">
    <property type="entry name" value="Radical SAM enzymes"/>
    <property type="match status" value="1"/>
</dbReference>
<accession>A0A330LP16</accession>
<dbReference type="UniPathway" id="UPA01069"/>
<dbReference type="EC" id="1.97.1.-" evidence="8"/>
<keyword evidence="2 8" id="KW-0004">4Fe-4S</keyword>
<keyword evidence="12" id="KW-1185">Reference proteome</keyword>
<feature type="binding site" evidence="8">
    <location>
        <position position="64"/>
    </location>
    <ligand>
        <name>[4Fe-4S] cluster</name>
        <dbReference type="ChEBI" id="CHEBI:49883"/>
        <label>2</label>
    </ligand>
</feature>
<keyword evidence="8" id="KW-0677">Repeat</keyword>
<dbReference type="InterPro" id="IPR017900">
    <property type="entry name" value="4Fe4S_Fe_S_CS"/>
</dbReference>
<evidence type="ECO:0000256" key="7">
    <source>
        <dbReference type="ARBA" id="ARBA00023014"/>
    </source>
</evidence>
<feature type="binding site" evidence="8">
    <location>
        <begin position="190"/>
        <end position="192"/>
    </location>
    <ligand>
        <name>S-adenosyl-L-methionine</name>
        <dbReference type="ChEBI" id="CHEBI:59789"/>
    </ligand>
</feature>
<keyword evidence="5 8" id="KW-0560">Oxidoreductase</keyword>
<feature type="domain" description="4Fe-4S ferredoxin-type" evidence="9">
    <location>
        <begin position="52"/>
        <end position="81"/>
    </location>
</feature>
<evidence type="ECO:0000256" key="4">
    <source>
        <dbReference type="ARBA" id="ARBA00022723"/>
    </source>
</evidence>
<dbReference type="SFLD" id="SFLDG01118">
    <property type="entry name" value="activating_enzymes__group_2"/>
    <property type="match status" value="1"/>
</dbReference>
<evidence type="ECO:0000313" key="11">
    <source>
        <dbReference type="EMBL" id="SQD78734.1"/>
    </source>
</evidence>
<dbReference type="GO" id="GO:0042426">
    <property type="term" value="P:choline catabolic process"/>
    <property type="evidence" value="ECO:0007669"/>
    <property type="project" value="UniProtKB-UniRule"/>
</dbReference>
<evidence type="ECO:0000256" key="5">
    <source>
        <dbReference type="ARBA" id="ARBA00023002"/>
    </source>
</evidence>
<protein>
    <recommendedName>
        <fullName evidence="8">Choline trimethylamine-lyase activating enzyme</fullName>
        <ecNumber evidence="8">1.97.1.-</ecNumber>
    </recommendedName>
    <alternativeName>
        <fullName evidence="8">Choline utilization protein D</fullName>
    </alternativeName>
    <alternativeName>
        <fullName evidence="8">GRE activase CutD</fullName>
    </alternativeName>
    <alternativeName>
        <fullName evidence="8">Glycyl-radical enzyme activating enzyme CutD</fullName>
        <shortName evidence="8">GRE activating enzyme CutD</shortName>
    </alternativeName>
</protein>
<dbReference type="Pfam" id="PF04055">
    <property type="entry name" value="Radical_SAM"/>
    <property type="match status" value="1"/>
</dbReference>
<proteinExistence type="inferred from homology"/>
<evidence type="ECO:0000256" key="1">
    <source>
        <dbReference type="ARBA" id="ARBA00009777"/>
    </source>
</evidence>
<feature type="domain" description="4Fe-4S ferredoxin-type" evidence="9">
    <location>
        <begin position="83"/>
        <end position="112"/>
    </location>
</feature>
<dbReference type="GO" id="GO:0046872">
    <property type="term" value="F:metal ion binding"/>
    <property type="evidence" value="ECO:0007669"/>
    <property type="project" value="UniProtKB-KW"/>
</dbReference>
<evidence type="ECO:0000259" key="10">
    <source>
        <dbReference type="PROSITE" id="PS51918"/>
    </source>
</evidence>
<feature type="binding site" evidence="8">
    <location>
        <position position="39"/>
    </location>
    <ligand>
        <name>[4Fe-4S] cluster</name>
        <dbReference type="ChEBI" id="CHEBI:49883"/>
        <label>1</label>
        <note>4Fe-4S-S-AdoMet</note>
    </ligand>
</feature>
<dbReference type="InterPro" id="IPR017896">
    <property type="entry name" value="4Fe4S_Fe-S-bd"/>
</dbReference>
<dbReference type="Proteomes" id="UP000250163">
    <property type="component" value="Chromosome MORIYA"/>
</dbReference>
<feature type="binding site" evidence="8">
    <location>
        <begin position="41"/>
        <end position="43"/>
    </location>
    <ligand>
        <name>S-adenosyl-L-methionine</name>
        <dbReference type="ChEBI" id="CHEBI:59789"/>
    </ligand>
</feature>
<dbReference type="PROSITE" id="PS00198">
    <property type="entry name" value="4FE4S_FER_1"/>
    <property type="match status" value="1"/>
</dbReference>
<comment type="catalytic activity">
    <reaction evidence="8">
        <text>glycyl-[protein] + reduced [flavodoxin] + S-adenosyl-L-methionine = glycin-2-yl radical-[protein] + semiquinone [flavodoxin] + 5'-deoxyadenosine + L-methionine + H(+)</text>
        <dbReference type="Rhea" id="RHEA:61976"/>
        <dbReference type="Rhea" id="RHEA-COMP:10622"/>
        <dbReference type="Rhea" id="RHEA-COMP:14480"/>
        <dbReference type="Rhea" id="RHEA-COMP:15993"/>
        <dbReference type="Rhea" id="RHEA-COMP:15994"/>
        <dbReference type="ChEBI" id="CHEBI:15378"/>
        <dbReference type="ChEBI" id="CHEBI:17319"/>
        <dbReference type="ChEBI" id="CHEBI:29947"/>
        <dbReference type="ChEBI" id="CHEBI:32722"/>
        <dbReference type="ChEBI" id="CHEBI:57618"/>
        <dbReference type="ChEBI" id="CHEBI:57844"/>
        <dbReference type="ChEBI" id="CHEBI:59789"/>
        <dbReference type="ChEBI" id="CHEBI:140311"/>
    </reaction>
</comment>
<dbReference type="InterPro" id="IPR040074">
    <property type="entry name" value="BssD/PflA/YjjW"/>
</dbReference>
<evidence type="ECO:0000256" key="6">
    <source>
        <dbReference type="ARBA" id="ARBA00023004"/>
    </source>
</evidence>
<dbReference type="SFLD" id="SFLDG01066">
    <property type="entry name" value="organic_radical-activating_enz"/>
    <property type="match status" value="1"/>
</dbReference>
<dbReference type="GO" id="GO:0051539">
    <property type="term" value="F:4 iron, 4 sulfur cluster binding"/>
    <property type="evidence" value="ECO:0007669"/>
    <property type="project" value="UniProtKB-UniRule"/>
</dbReference>
<dbReference type="SFLD" id="SFLDS00029">
    <property type="entry name" value="Radical_SAM"/>
    <property type="match status" value="1"/>
</dbReference>
<evidence type="ECO:0000256" key="8">
    <source>
        <dbReference type="HAMAP-Rule" id="MF_02059"/>
    </source>
</evidence>
<dbReference type="InterPro" id="IPR012839">
    <property type="entry name" value="Organic_radical_activase"/>
</dbReference>
<feature type="binding site" evidence="8">
    <location>
        <position position="67"/>
    </location>
    <ligand>
        <name>[4Fe-4S] cluster</name>
        <dbReference type="ChEBI" id="CHEBI:49883"/>
        <label>2</label>
    </ligand>
</feature>
<feature type="binding site" evidence="8">
    <location>
        <position position="42"/>
    </location>
    <ligand>
        <name>[4Fe-4S] cluster</name>
        <dbReference type="ChEBI" id="CHEBI:49883"/>
        <label>1</label>
        <note>4Fe-4S-S-AdoMet</note>
    </ligand>
</feature>
<dbReference type="PANTHER" id="PTHR30352:SF4">
    <property type="entry name" value="PYRUVATE FORMATE-LYASE 2-ACTIVATING ENZYME"/>
    <property type="match status" value="1"/>
</dbReference>
<sequence>MTYTMIERKARISNIQKYNMYDGPGIRTLVFFKGCPLRCVWCSNPEGQKYHHQILFKENLCTQCRMCVDVCPTDTHYLDPVTFEHKVKDTDCTGCGKCVDVCPTNALAVTGEDKSITELLEIIEEDRHFYHTGGGVTLGGGEVLMQPEAAINLLAMCKYSGINTAIETCGYAKREVIVGVAEHTDLFLYDVKHMIPEEHHRVTGVRNELILDNLKWLLDNKHNVKIRIPLIKGVNDSEENLRLLLEFLSPYKDFKNLKGIDLLPYHKMGVHKYNQLGWKYPFDDAQKFTQEELVKVESYLQGHGIDVAVIAH</sequence>
<evidence type="ECO:0000313" key="12">
    <source>
        <dbReference type="Proteomes" id="UP000250163"/>
    </source>
</evidence>
<dbReference type="InterPro" id="IPR058240">
    <property type="entry name" value="rSAM_sf"/>
</dbReference>
<gene>
    <name evidence="8" type="primary">cutD</name>
    <name evidence="11" type="ORF">MORIYA_2256</name>
</gene>
<dbReference type="KEGG" id="mya:MORIYA_2256"/>
<feature type="binding site" evidence="8">
    <location>
        <position position="102"/>
    </location>
    <ligand>
        <name>[4Fe-4S] cluster</name>
        <dbReference type="ChEBI" id="CHEBI:49883"/>
        <label>2</label>
    </ligand>
</feature>
<comment type="similarity">
    <text evidence="1 8">Belongs to the organic radical-activating enzymes family.</text>
</comment>
<dbReference type="EMBL" id="LS483250">
    <property type="protein sequence ID" value="SQD78734.1"/>
    <property type="molecule type" value="Genomic_DNA"/>
</dbReference>
<feature type="binding site" evidence="8">
    <location>
        <position position="61"/>
    </location>
    <ligand>
        <name>[4Fe-4S] cluster</name>
        <dbReference type="ChEBI" id="CHEBI:49883"/>
        <label>2</label>
    </ligand>
</feature>
<dbReference type="HAMAP" id="MF_02059">
    <property type="entry name" value="Activ_enz_CutD"/>
    <property type="match status" value="1"/>
</dbReference>
<keyword evidence="3 8" id="KW-0949">S-adenosyl-L-methionine</keyword>
<evidence type="ECO:0000256" key="2">
    <source>
        <dbReference type="ARBA" id="ARBA00022485"/>
    </source>
</evidence>
<feature type="domain" description="Radical SAM core" evidence="10">
    <location>
        <begin position="21"/>
        <end position="306"/>
    </location>
</feature>
<dbReference type="InterPro" id="IPR007197">
    <property type="entry name" value="rSAM"/>
</dbReference>
<keyword evidence="6 8" id="KW-0408">Iron</keyword>
<feature type="binding site" evidence="8">
    <location>
        <position position="266"/>
    </location>
    <ligand>
        <name>S-adenosyl-L-methionine</name>
        <dbReference type="ChEBI" id="CHEBI:59789"/>
    </ligand>
</feature>
<dbReference type="NCBIfam" id="TIGR04395">
    <property type="entry name" value="cutC_activ_rSAM"/>
    <property type="match status" value="1"/>
</dbReference>
<comment type="cofactor">
    <cofactor evidence="8">
        <name>[4Fe-4S] cluster</name>
        <dbReference type="ChEBI" id="CHEBI:49883"/>
    </cofactor>
    <text evidence="8">Binds 2 [4Fe-4S] clusters. One cluster is coordinated with 3 cysteines and an exchangeable S-adenosyl-L-methionine.</text>
</comment>
<evidence type="ECO:0000256" key="3">
    <source>
        <dbReference type="ARBA" id="ARBA00022691"/>
    </source>
</evidence>
<organism evidence="11 12">
    <name type="scientific">Moritella yayanosii</name>
    <dbReference type="NCBI Taxonomy" id="69539"/>
    <lineage>
        <taxon>Bacteria</taxon>
        <taxon>Pseudomonadati</taxon>
        <taxon>Pseudomonadota</taxon>
        <taxon>Gammaproteobacteria</taxon>
        <taxon>Alteromonadales</taxon>
        <taxon>Moritellaceae</taxon>
        <taxon>Moritella</taxon>
    </lineage>
</organism>
<keyword evidence="7 8" id="KW-0411">Iron-sulfur</keyword>
<feature type="binding site" evidence="8">
    <location>
        <position position="35"/>
    </location>
    <ligand>
        <name>[4Fe-4S] cluster</name>
        <dbReference type="ChEBI" id="CHEBI:49883"/>
        <label>1</label>
        <note>4Fe-4S-S-AdoMet</note>
    </ligand>
</feature>
<dbReference type="InterPro" id="IPR034457">
    <property type="entry name" value="Organic_radical-activating"/>
</dbReference>
<dbReference type="GO" id="GO:0016491">
    <property type="term" value="F:oxidoreductase activity"/>
    <property type="evidence" value="ECO:0007669"/>
    <property type="project" value="UniProtKB-UniRule"/>
</dbReference>
<dbReference type="Gene3D" id="3.30.70.20">
    <property type="match status" value="1"/>
</dbReference>
<dbReference type="PROSITE" id="PS01087">
    <property type="entry name" value="RADICAL_ACTIVATING"/>
    <property type="match status" value="1"/>
</dbReference>
<dbReference type="InterPro" id="IPR030905">
    <property type="entry name" value="CutC_activ_rSAM"/>
</dbReference>
<dbReference type="PIRSF" id="PIRSF000371">
    <property type="entry name" value="PFL_act_enz"/>
    <property type="match status" value="1"/>
</dbReference>
<dbReference type="PROSITE" id="PS51918">
    <property type="entry name" value="RADICAL_SAM"/>
    <property type="match status" value="1"/>
</dbReference>
<dbReference type="Gene3D" id="3.80.30.10">
    <property type="entry name" value="pyruvate-formate lyase- activating enzyme"/>
    <property type="match status" value="1"/>
</dbReference>
<dbReference type="PROSITE" id="PS51379">
    <property type="entry name" value="4FE4S_FER_2"/>
    <property type="match status" value="2"/>
</dbReference>
<feature type="binding site" evidence="8">
    <location>
        <position position="141"/>
    </location>
    <ligand>
        <name>S-adenosyl-L-methionine</name>
        <dbReference type="ChEBI" id="CHEBI:59789"/>
    </ligand>
</feature>
<evidence type="ECO:0000259" key="9">
    <source>
        <dbReference type="PROSITE" id="PS51379"/>
    </source>
</evidence>
<comment type="function">
    <text evidence="8">Catalyzes activation of the choline trimethylamine-lyase CutC under anaerobic conditions by generation of an organic free radical on a glycine residue, via an homolytic cleavage of S-adenosyl-L-methionine (SAM).</text>
</comment>
<keyword evidence="4 8" id="KW-0479">Metal-binding</keyword>
<dbReference type="Pfam" id="PF13353">
    <property type="entry name" value="Fer4_12"/>
    <property type="match status" value="1"/>
</dbReference>
<comment type="pathway">
    <text evidence="8">Amine and polyamine metabolism; choline degradation.</text>
</comment>
<reference evidence="12" key="1">
    <citation type="submission" date="2018-05" db="EMBL/GenBank/DDBJ databases">
        <authorList>
            <person name="Cea G.-C."/>
            <person name="William W."/>
        </authorList>
    </citation>
    <scope>NUCLEOTIDE SEQUENCE [LARGE SCALE GENOMIC DNA]</scope>
    <source>
        <strain evidence="12">DB21MT 5</strain>
    </source>
</reference>
<dbReference type="AlphaFoldDB" id="A0A330LP16"/>